<dbReference type="EMBL" id="UGHV01000001">
    <property type="protein sequence ID" value="STO96275.1"/>
    <property type="molecule type" value="Genomic_DNA"/>
</dbReference>
<dbReference type="EMBL" id="UGHV01000001">
    <property type="protein sequence ID" value="STO96210.1"/>
    <property type="molecule type" value="Genomic_DNA"/>
</dbReference>
<organism evidence="3 4">
    <name type="scientific">Helicobacter canis</name>
    <dbReference type="NCBI Taxonomy" id="29419"/>
    <lineage>
        <taxon>Bacteria</taxon>
        <taxon>Pseudomonadati</taxon>
        <taxon>Campylobacterota</taxon>
        <taxon>Epsilonproteobacteria</taxon>
        <taxon>Campylobacterales</taxon>
        <taxon>Helicobacteraceae</taxon>
        <taxon>Helicobacter</taxon>
    </lineage>
</organism>
<dbReference type="Proteomes" id="UP000254841">
    <property type="component" value="Unassembled WGS sequence"/>
</dbReference>
<evidence type="ECO:0000313" key="3">
    <source>
        <dbReference type="EMBL" id="STO96275.1"/>
    </source>
</evidence>
<accession>A0A377J1U2</accession>
<evidence type="ECO:0000256" key="1">
    <source>
        <dbReference type="SAM" id="Coils"/>
    </source>
</evidence>
<protein>
    <submittedName>
        <fullName evidence="3">Uncharacterized protein</fullName>
    </submittedName>
</protein>
<gene>
    <name evidence="2" type="ORF">NCTC12410_00019</name>
    <name evidence="3" type="ORF">NCTC12410_00084</name>
</gene>
<keyword evidence="1" id="KW-0175">Coiled coil</keyword>
<evidence type="ECO:0000313" key="2">
    <source>
        <dbReference type="EMBL" id="STO96210.1"/>
    </source>
</evidence>
<proteinExistence type="predicted"/>
<feature type="coiled-coil region" evidence="1">
    <location>
        <begin position="9"/>
        <end position="50"/>
    </location>
</feature>
<dbReference type="AlphaFoldDB" id="A0A377J1U2"/>
<evidence type="ECO:0000313" key="4">
    <source>
        <dbReference type="Proteomes" id="UP000254841"/>
    </source>
</evidence>
<dbReference type="RefSeq" id="WP_181814103.1">
    <property type="nucleotide sequence ID" value="NZ_UGHV01000001.1"/>
</dbReference>
<name>A0A377J1U2_9HELI</name>
<reference evidence="3 4" key="1">
    <citation type="submission" date="2018-06" db="EMBL/GenBank/DDBJ databases">
        <authorList>
            <consortium name="Pathogen Informatics"/>
            <person name="Doyle S."/>
        </authorList>
    </citation>
    <scope>NUCLEOTIDE SEQUENCE [LARGE SCALE GENOMIC DNA]</scope>
    <source>
        <strain evidence="3 4">NCTC12410</strain>
    </source>
</reference>
<sequence>MTESQAKQLQEMQEVIARLTESNNNLAQNQQLAMVAIQELAERVKKLESKAQKEKR</sequence>